<evidence type="ECO:0000313" key="2">
    <source>
        <dbReference type="Proteomes" id="UP001360560"/>
    </source>
</evidence>
<sequence length="363" mass="40163">MNVSKRTYDDTKDSVATHFINTSTHDIEDGVIVPAKRFRESGGQLEDTHSSLYHILNLDEINSKDRRDTSLTFRYAIKPWLQGKLAPLGIFLTIERSDTKKIVFRCRNKIPIDDIDAANDPHLADDRDIVTNTAGRKFRGCPFKIRANYSKKSDKWNISVVCDRHNHELVPHKSFQSSTLSLNNVGNNGRMQPQRPMMSPVTAGGVPAVSVMPSVTASGAMNNNNNNVMPQSQMQVGNSVQNLQAHEFARVPYSIASAAAAAVAASERDLYQGLYMPQASGYGADLTSSAAASAAALTRLVQMAEGNNNTLLKDKTDEFIKLAHNVVLEKIINSADRTMEQKTRIVEEMLNGLHKVLQKERVL</sequence>
<dbReference type="RefSeq" id="XP_064851643.1">
    <property type="nucleotide sequence ID" value="XM_064995571.1"/>
</dbReference>
<dbReference type="AlphaFoldDB" id="A0AAV5QIP9"/>
<dbReference type="EMBL" id="BTFZ01000003">
    <property type="protein sequence ID" value="GMM34643.1"/>
    <property type="molecule type" value="Genomic_DNA"/>
</dbReference>
<evidence type="ECO:0000313" key="1">
    <source>
        <dbReference type="EMBL" id="GMM34643.1"/>
    </source>
</evidence>
<reference evidence="1 2" key="1">
    <citation type="journal article" date="2023" name="Elife">
        <title>Identification of key yeast species and microbe-microbe interactions impacting larval growth of Drosophila in the wild.</title>
        <authorList>
            <person name="Mure A."/>
            <person name="Sugiura Y."/>
            <person name="Maeda R."/>
            <person name="Honda K."/>
            <person name="Sakurai N."/>
            <person name="Takahashi Y."/>
            <person name="Watada M."/>
            <person name="Katoh T."/>
            <person name="Gotoh A."/>
            <person name="Gotoh Y."/>
            <person name="Taniguchi I."/>
            <person name="Nakamura K."/>
            <person name="Hayashi T."/>
            <person name="Katayama T."/>
            <person name="Uemura T."/>
            <person name="Hattori Y."/>
        </authorList>
    </citation>
    <scope>NUCLEOTIDE SEQUENCE [LARGE SCALE GENOMIC DNA]</scope>
    <source>
        <strain evidence="1 2">SC-9</strain>
    </source>
</reference>
<organism evidence="1 2">
    <name type="scientific">Saccharomycopsis crataegensis</name>
    <dbReference type="NCBI Taxonomy" id="43959"/>
    <lineage>
        <taxon>Eukaryota</taxon>
        <taxon>Fungi</taxon>
        <taxon>Dikarya</taxon>
        <taxon>Ascomycota</taxon>
        <taxon>Saccharomycotina</taxon>
        <taxon>Saccharomycetes</taxon>
        <taxon>Saccharomycopsidaceae</taxon>
        <taxon>Saccharomycopsis</taxon>
    </lineage>
</organism>
<protein>
    <recommendedName>
        <fullName evidence="3">FAR1 domain-containing protein</fullName>
    </recommendedName>
</protein>
<dbReference type="GO" id="GO:0010106">
    <property type="term" value="P:cellular response to iron ion starvation"/>
    <property type="evidence" value="ECO:0007669"/>
    <property type="project" value="InterPro"/>
</dbReference>
<dbReference type="Pfam" id="PF08731">
    <property type="entry name" value="AFT"/>
    <property type="match status" value="1"/>
</dbReference>
<accession>A0AAV5QIP9</accession>
<dbReference type="GO" id="GO:0045944">
    <property type="term" value="P:positive regulation of transcription by RNA polymerase II"/>
    <property type="evidence" value="ECO:0007669"/>
    <property type="project" value="InterPro"/>
</dbReference>
<dbReference type="InterPro" id="IPR014842">
    <property type="entry name" value="AFT"/>
</dbReference>
<dbReference type="GeneID" id="90072622"/>
<proteinExistence type="predicted"/>
<dbReference type="Proteomes" id="UP001360560">
    <property type="component" value="Unassembled WGS sequence"/>
</dbReference>
<dbReference type="GO" id="GO:0000981">
    <property type="term" value="F:DNA-binding transcription factor activity, RNA polymerase II-specific"/>
    <property type="evidence" value="ECO:0007669"/>
    <property type="project" value="InterPro"/>
</dbReference>
<evidence type="ECO:0008006" key="3">
    <source>
        <dbReference type="Google" id="ProtNLM"/>
    </source>
</evidence>
<name>A0AAV5QIP9_9ASCO</name>
<gene>
    <name evidence="1" type="ORF">DASC09_019680</name>
</gene>
<keyword evidence="2" id="KW-1185">Reference proteome</keyword>
<comment type="caution">
    <text evidence="1">The sequence shown here is derived from an EMBL/GenBank/DDBJ whole genome shotgun (WGS) entry which is preliminary data.</text>
</comment>